<name>A0A4U5NRR0_STECR</name>
<dbReference type="Proteomes" id="UP000298663">
    <property type="component" value="Unassembled WGS sequence"/>
</dbReference>
<dbReference type="EMBL" id="AZBU02000003">
    <property type="protein sequence ID" value="TKR86439.1"/>
    <property type="molecule type" value="Genomic_DNA"/>
</dbReference>
<dbReference type="AlphaFoldDB" id="A0A4U5NRR0"/>
<reference evidence="1 2" key="2">
    <citation type="journal article" date="2019" name="G3 (Bethesda)">
        <title>Hybrid Assembly of the Genome of the Entomopathogenic Nematode Steinernema carpocapsae Identifies the X-Chromosome.</title>
        <authorList>
            <person name="Serra L."/>
            <person name="Macchietto M."/>
            <person name="Macias-Munoz A."/>
            <person name="McGill C.J."/>
            <person name="Rodriguez I.M."/>
            <person name="Rodriguez B."/>
            <person name="Murad R."/>
            <person name="Mortazavi A."/>
        </authorList>
    </citation>
    <scope>NUCLEOTIDE SEQUENCE [LARGE SCALE GENOMIC DNA]</scope>
    <source>
        <strain evidence="1 2">ALL</strain>
    </source>
</reference>
<keyword evidence="2" id="KW-1185">Reference proteome</keyword>
<gene>
    <name evidence="1" type="ORF">L596_011032</name>
</gene>
<evidence type="ECO:0000313" key="1">
    <source>
        <dbReference type="EMBL" id="TKR86439.1"/>
    </source>
</evidence>
<accession>A0A4U5NRR0</accession>
<protein>
    <submittedName>
        <fullName evidence="1">Uncharacterized protein</fullName>
    </submittedName>
</protein>
<comment type="caution">
    <text evidence="1">The sequence shown here is derived from an EMBL/GenBank/DDBJ whole genome shotgun (WGS) entry which is preliminary data.</text>
</comment>
<organism evidence="1 2">
    <name type="scientific">Steinernema carpocapsae</name>
    <name type="common">Entomopathogenic nematode</name>
    <dbReference type="NCBI Taxonomy" id="34508"/>
    <lineage>
        <taxon>Eukaryota</taxon>
        <taxon>Metazoa</taxon>
        <taxon>Ecdysozoa</taxon>
        <taxon>Nematoda</taxon>
        <taxon>Chromadorea</taxon>
        <taxon>Rhabditida</taxon>
        <taxon>Tylenchina</taxon>
        <taxon>Panagrolaimomorpha</taxon>
        <taxon>Strongyloidoidea</taxon>
        <taxon>Steinernematidae</taxon>
        <taxon>Steinernema</taxon>
    </lineage>
</organism>
<reference evidence="1 2" key="1">
    <citation type="journal article" date="2015" name="Genome Biol.">
        <title>Comparative genomics of Steinernema reveals deeply conserved gene regulatory networks.</title>
        <authorList>
            <person name="Dillman A.R."/>
            <person name="Macchietto M."/>
            <person name="Porter C.F."/>
            <person name="Rogers A."/>
            <person name="Williams B."/>
            <person name="Antoshechkin I."/>
            <person name="Lee M.M."/>
            <person name="Goodwin Z."/>
            <person name="Lu X."/>
            <person name="Lewis E.E."/>
            <person name="Goodrich-Blair H."/>
            <person name="Stock S.P."/>
            <person name="Adams B.J."/>
            <person name="Sternberg P.W."/>
            <person name="Mortazavi A."/>
        </authorList>
    </citation>
    <scope>NUCLEOTIDE SEQUENCE [LARGE SCALE GENOMIC DNA]</scope>
    <source>
        <strain evidence="1 2">ALL</strain>
    </source>
</reference>
<evidence type="ECO:0000313" key="2">
    <source>
        <dbReference type="Proteomes" id="UP000298663"/>
    </source>
</evidence>
<sequence length="157" mass="17785">MVTRTYGCTKQPCGGPFSPLSRMDSREKPRKTPIFVAYQLTELRCFARSSHVTADHSTALLSPWSSISRSSRELDLNKQSQTVNKSGKQSVDSSARCFCEGGRRRVVCDYPGNGAEDYSVLMRIDEIRSGFVLYVWKSKGMSDQWCRKEKTQKINLT</sequence>
<proteinExistence type="predicted"/>